<evidence type="ECO:0000313" key="1">
    <source>
        <dbReference type="EMBL" id="RUS96935.1"/>
    </source>
</evidence>
<evidence type="ECO:0000313" key="2">
    <source>
        <dbReference type="Proteomes" id="UP000276103"/>
    </source>
</evidence>
<dbReference type="EMBL" id="RSCM01000006">
    <property type="protein sequence ID" value="RUS96935.1"/>
    <property type="molecule type" value="Genomic_DNA"/>
</dbReference>
<dbReference type="RefSeq" id="WP_127054111.1">
    <property type="nucleotide sequence ID" value="NZ_RSCM01000006.1"/>
</dbReference>
<proteinExistence type="predicted"/>
<reference evidence="1 2" key="1">
    <citation type="journal article" date="2019" name="Genome Biol. Evol.">
        <title>Day and night: Metabolic profiles and evolutionary relationships of six axenic non-marine cyanobacteria.</title>
        <authorList>
            <person name="Will S.E."/>
            <person name="Henke P."/>
            <person name="Boedeker C."/>
            <person name="Huang S."/>
            <person name="Brinkmann H."/>
            <person name="Rohde M."/>
            <person name="Jarek M."/>
            <person name="Friedl T."/>
            <person name="Seufert S."/>
            <person name="Schumacher M."/>
            <person name="Overmann J."/>
            <person name="Neumann-Schaal M."/>
            <person name="Petersen J."/>
        </authorList>
    </citation>
    <scope>NUCLEOTIDE SEQUENCE [LARGE SCALE GENOMIC DNA]</scope>
    <source>
        <strain evidence="1 2">SAG 1403-4b</strain>
    </source>
</reference>
<name>A0A3S1BYE6_ANAVA</name>
<protein>
    <recommendedName>
        <fullName evidence="3">Toxin RelE</fullName>
    </recommendedName>
</protein>
<keyword evidence="2" id="KW-1185">Reference proteome</keyword>
<evidence type="ECO:0008006" key="3">
    <source>
        <dbReference type="Google" id="ProtNLM"/>
    </source>
</evidence>
<organism evidence="1 2">
    <name type="scientific">Trichormus variabilis SAG 1403-4b</name>
    <dbReference type="NCBI Taxonomy" id="447716"/>
    <lineage>
        <taxon>Bacteria</taxon>
        <taxon>Bacillati</taxon>
        <taxon>Cyanobacteriota</taxon>
        <taxon>Cyanophyceae</taxon>
        <taxon>Nostocales</taxon>
        <taxon>Nostocaceae</taxon>
        <taxon>Trichormus</taxon>
    </lineage>
</organism>
<dbReference type="Pfam" id="PF05973">
    <property type="entry name" value="Gp49"/>
    <property type="match status" value="1"/>
</dbReference>
<dbReference type="AlphaFoldDB" id="A0A3S1BYE6"/>
<sequence>MTKEYLIYVGSVFQLEWYFDENGESKAQEYFNKLDEKQQLRFLFLVKRIGDFGQISNKEQFRNEGDKIYAFKPQPDRFLCFFFTGQKIIVTNAFEKKQQKLPKNQKEKAINYMNDYIKRNQEGSYYEEN</sequence>
<dbReference type="Proteomes" id="UP000276103">
    <property type="component" value="Unassembled WGS sequence"/>
</dbReference>
<dbReference type="InterPro" id="IPR009241">
    <property type="entry name" value="HigB-like"/>
</dbReference>
<gene>
    <name evidence="1" type="ORF">DSM107003_23410</name>
</gene>
<comment type="caution">
    <text evidence="1">The sequence shown here is derived from an EMBL/GenBank/DDBJ whole genome shotgun (WGS) entry which is preliminary data.</text>
</comment>
<accession>A0A3S1BYE6</accession>
<dbReference type="OrthoDB" id="9789104at2"/>